<accession>A0A9N9JHG8</accession>
<gene>
    <name evidence="2" type="ORF">DERYTH_LOCUS19660</name>
</gene>
<sequence>VMDSLFFPMKETEKLSQHTCSKKWQVDESASELPEIGQEASVLPAPENIEKVGSFTSRKETESKYEEEELEDKIFRYSDTKKEYQTYYTHYRNKVLLSSFSSDEEKEENFSSSNLGFSGSDDGEEGINFKFYFDKEEPIYELNIRGLENKEHSELEGLLIVYSDLFAWISQDLEQTNLVTHIIRTDNAHILDSDTTGPLSKKKNFSKKS</sequence>
<protein>
    <submittedName>
        <fullName evidence="2">26889_t:CDS:1</fullName>
    </submittedName>
</protein>
<feature type="region of interest" description="Disordered" evidence="1">
    <location>
        <begin position="35"/>
        <end position="63"/>
    </location>
</feature>
<dbReference type="Proteomes" id="UP000789405">
    <property type="component" value="Unassembled WGS sequence"/>
</dbReference>
<reference evidence="2" key="1">
    <citation type="submission" date="2021-06" db="EMBL/GenBank/DDBJ databases">
        <authorList>
            <person name="Kallberg Y."/>
            <person name="Tangrot J."/>
            <person name="Rosling A."/>
        </authorList>
    </citation>
    <scope>NUCLEOTIDE SEQUENCE</scope>
    <source>
        <strain evidence="2">MA453B</strain>
    </source>
</reference>
<feature type="non-terminal residue" evidence="2">
    <location>
        <position position="209"/>
    </location>
</feature>
<evidence type="ECO:0000256" key="1">
    <source>
        <dbReference type="SAM" id="MobiDB-lite"/>
    </source>
</evidence>
<dbReference type="AlphaFoldDB" id="A0A9N9JHG8"/>
<keyword evidence="3" id="KW-1185">Reference proteome</keyword>
<proteinExistence type="predicted"/>
<comment type="caution">
    <text evidence="2">The sequence shown here is derived from an EMBL/GenBank/DDBJ whole genome shotgun (WGS) entry which is preliminary data.</text>
</comment>
<evidence type="ECO:0000313" key="3">
    <source>
        <dbReference type="Proteomes" id="UP000789405"/>
    </source>
</evidence>
<evidence type="ECO:0000313" key="2">
    <source>
        <dbReference type="EMBL" id="CAG8781152.1"/>
    </source>
</evidence>
<organism evidence="2 3">
    <name type="scientific">Dentiscutata erythropus</name>
    <dbReference type="NCBI Taxonomy" id="1348616"/>
    <lineage>
        <taxon>Eukaryota</taxon>
        <taxon>Fungi</taxon>
        <taxon>Fungi incertae sedis</taxon>
        <taxon>Mucoromycota</taxon>
        <taxon>Glomeromycotina</taxon>
        <taxon>Glomeromycetes</taxon>
        <taxon>Diversisporales</taxon>
        <taxon>Gigasporaceae</taxon>
        <taxon>Dentiscutata</taxon>
    </lineage>
</organism>
<dbReference type="EMBL" id="CAJVPY010021905">
    <property type="protein sequence ID" value="CAG8781152.1"/>
    <property type="molecule type" value="Genomic_DNA"/>
</dbReference>
<name>A0A9N9JHG8_9GLOM</name>